<accession>A0ACB8AP65</accession>
<evidence type="ECO:0000313" key="2">
    <source>
        <dbReference type="Proteomes" id="UP000790377"/>
    </source>
</evidence>
<evidence type="ECO:0000313" key="1">
    <source>
        <dbReference type="EMBL" id="KAH7915336.1"/>
    </source>
</evidence>
<name>A0ACB8AP65_9AGAM</name>
<gene>
    <name evidence="1" type="ORF">BJ138DRAFT_1141908</name>
</gene>
<sequence>MSERKESTKKQNRTTTKGTDKASTSGTTTHAGRKRKADSQGQKPVPMIEGNTQGSSSRREERRSDLVPVPPHVLDQQRARHSHSHSHHASDSSHRRVSVDLHTHRRPIIPAIAPRPRSRRASMPGPQRTMLQHAWHTALTTDPLVDSDEENADSHVRLDYIRRMNVITRLRGRQPTPGPEDTSRPLQIDSQPPVLGAIHRPTFA</sequence>
<keyword evidence="2" id="KW-1185">Reference proteome</keyword>
<dbReference type="EMBL" id="MU267601">
    <property type="protein sequence ID" value="KAH7915336.1"/>
    <property type="molecule type" value="Genomic_DNA"/>
</dbReference>
<reference evidence="1" key="1">
    <citation type="journal article" date="2021" name="New Phytol.">
        <title>Evolutionary innovations through gain and loss of genes in the ectomycorrhizal Boletales.</title>
        <authorList>
            <person name="Wu G."/>
            <person name="Miyauchi S."/>
            <person name="Morin E."/>
            <person name="Kuo A."/>
            <person name="Drula E."/>
            <person name="Varga T."/>
            <person name="Kohler A."/>
            <person name="Feng B."/>
            <person name="Cao Y."/>
            <person name="Lipzen A."/>
            <person name="Daum C."/>
            <person name="Hundley H."/>
            <person name="Pangilinan J."/>
            <person name="Johnson J."/>
            <person name="Barry K."/>
            <person name="LaButti K."/>
            <person name="Ng V."/>
            <person name="Ahrendt S."/>
            <person name="Min B."/>
            <person name="Choi I.G."/>
            <person name="Park H."/>
            <person name="Plett J.M."/>
            <person name="Magnuson J."/>
            <person name="Spatafora J.W."/>
            <person name="Nagy L.G."/>
            <person name="Henrissat B."/>
            <person name="Grigoriev I.V."/>
            <person name="Yang Z.L."/>
            <person name="Xu J."/>
            <person name="Martin F.M."/>
        </authorList>
    </citation>
    <scope>NUCLEOTIDE SEQUENCE</scope>
    <source>
        <strain evidence="1">ATCC 28755</strain>
    </source>
</reference>
<dbReference type="Proteomes" id="UP000790377">
    <property type="component" value="Unassembled WGS sequence"/>
</dbReference>
<proteinExistence type="predicted"/>
<protein>
    <submittedName>
        <fullName evidence="1">Uncharacterized protein</fullName>
    </submittedName>
</protein>
<comment type="caution">
    <text evidence="1">The sequence shown here is derived from an EMBL/GenBank/DDBJ whole genome shotgun (WGS) entry which is preliminary data.</text>
</comment>
<organism evidence="1 2">
    <name type="scientific">Hygrophoropsis aurantiaca</name>
    <dbReference type="NCBI Taxonomy" id="72124"/>
    <lineage>
        <taxon>Eukaryota</taxon>
        <taxon>Fungi</taxon>
        <taxon>Dikarya</taxon>
        <taxon>Basidiomycota</taxon>
        <taxon>Agaricomycotina</taxon>
        <taxon>Agaricomycetes</taxon>
        <taxon>Agaricomycetidae</taxon>
        <taxon>Boletales</taxon>
        <taxon>Coniophorineae</taxon>
        <taxon>Hygrophoropsidaceae</taxon>
        <taxon>Hygrophoropsis</taxon>
    </lineage>
</organism>